<dbReference type="Gene3D" id="3.40.630.30">
    <property type="match status" value="1"/>
</dbReference>
<gene>
    <name evidence="2" type="ORF">E4S40_01125</name>
</gene>
<dbReference type="InterPro" id="IPR016181">
    <property type="entry name" value="Acyl_CoA_acyltransferase"/>
</dbReference>
<protein>
    <submittedName>
        <fullName evidence="2">GNAT family N-acetyltransferase</fullName>
    </submittedName>
</protein>
<dbReference type="AlphaFoldDB" id="A0A4Y9QZU9"/>
<keyword evidence="2" id="KW-0808">Transferase</keyword>
<organism evidence="2 3">
    <name type="scientific">Algoriphagus kandeliae</name>
    <dbReference type="NCBI Taxonomy" id="2562278"/>
    <lineage>
        <taxon>Bacteria</taxon>
        <taxon>Pseudomonadati</taxon>
        <taxon>Bacteroidota</taxon>
        <taxon>Cytophagia</taxon>
        <taxon>Cytophagales</taxon>
        <taxon>Cyclobacteriaceae</taxon>
        <taxon>Algoriphagus</taxon>
    </lineage>
</organism>
<dbReference type="RefSeq" id="WP_135069615.1">
    <property type="nucleotide sequence ID" value="NZ_SPSB01000001.1"/>
</dbReference>
<dbReference type="Pfam" id="PF00583">
    <property type="entry name" value="Acetyltransf_1"/>
    <property type="match status" value="1"/>
</dbReference>
<dbReference type="InterPro" id="IPR000182">
    <property type="entry name" value="GNAT_dom"/>
</dbReference>
<dbReference type="CDD" id="cd04301">
    <property type="entry name" value="NAT_SF"/>
    <property type="match status" value="1"/>
</dbReference>
<dbReference type="SUPFAM" id="SSF55729">
    <property type="entry name" value="Acyl-CoA N-acyltransferases (Nat)"/>
    <property type="match status" value="1"/>
</dbReference>
<dbReference type="Proteomes" id="UP000297647">
    <property type="component" value="Unassembled WGS sequence"/>
</dbReference>
<proteinExistence type="predicted"/>
<name>A0A4Y9QZU9_9BACT</name>
<sequence length="158" mass="18886">MNKIYKDAYRHIWIDEGDWYLDLIYCQKTLDKELNRERSHYFFVEVNGEIAGIFKYDYPFSPRETEIPKALKIHRLYLDSRYHGTGLAKVLMEQGESVAIENELENLWLEAMACQAQALRFYEKIGYQIVHSYILPFERVLPEYRLIHIMKKTLQSGI</sequence>
<dbReference type="PROSITE" id="PS51186">
    <property type="entry name" value="GNAT"/>
    <property type="match status" value="1"/>
</dbReference>
<dbReference type="OrthoDB" id="9800604at2"/>
<keyword evidence="3" id="KW-1185">Reference proteome</keyword>
<evidence type="ECO:0000313" key="2">
    <source>
        <dbReference type="EMBL" id="TFV97288.1"/>
    </source>
</evidence>
<evidence type="ECO:0000313" key="3">
    <source>
        <dbReference type="Proteomes" id="UP000297647"/>
    </source>
</evidence>
<reference evidence="2 3" key="1">
    <citation type="submission" date="2019-03" db="EMBL/GenBank/DDBJ databases">
        <title>Algoriphagus sp. nov, a new strain isolated from root system soil of mangrove plant Kandelia.</title>
        <authorList>
            <person name="Yin Q."/>
            <person name="Wang K."/>
            <person name="Song Z."/>
        </authorList>
    </citation>
    <scope>NUCLEOTIDE SEQUENCE [LARGE SCALE GENOMIC DNA]</scope>
    <source>
        <strain evidence="2 3">XY-J91</strain>
    </source>
</reference>
<dbReference type="EMBL" id="SPSB01000001">
    <property type="protein sequence ID" value="TFV97288.1"/>
    <property type="molecule type" value="Genomic_DNA"/>
</dbReference>
<dbReference type="GO" id="GO:0016747">
    <property type="term" value="F:acyltransferase activity, transferring groups other than amino-acyl groups"/>
    <property type="evidence" value="ECO:0007669"/>
    <property type="project" value="InterPro"/>
</dbReference>
<comment type="caution">
    <text evidence="2">The sequence shown here is derived from an EMBL/GenBank/DDBJ whole genome shotgun (WGS) entry which is preliminary data.</text>
</comment>
<feature type="domain" description="N-acetyltransferase" evidence="1">
    <location>
        <begin position="1"/>
        <end position="155"/>
    </location>
</feature>
<evidence type="ECO:0000259" key="1">
    <source>
        <dbReference type="PROSITE" id="PS51186"/>
    </source>
</evidence>
<accession>A0A4Y9QZU9</accession>